<accession>A0ACB9Q0H3</accession>
<keyword evidence="2" id="KW-1185">Reference proteome</keyword>
<sequence>MILSKMREIAENYLGSTVRNAVVTVPAYFNNSQRQATKDAGAISGLNILRIINEPTAAALAYGLDRKTDWFGEKNIFIFDLGGGTFDVSLLTIEDDTFEVKATAGHTRLGGEDFDNRMVNHFVREFNRKNSRDISENARAIRRLRTACERAKRALSSTTETSVEVDCLYEGIDFYSSITHAKFEELNKDLFVKCITIVESCLKDAKLDKNDINDVVLVGGSTRIPKVQQLLRNFFNGKNLFKNINPDEAVAYGAAVHAAKLSGQGNEKVNSLILLDVTPLSLGVSVRGDLLAVVVPRNTSIPTQKEHGFTTTEDNQTCVLFSIYESERTIASENYLLGRFRLEGISPALRRVPSVKVCFDIDANGILRVSAKDKASGNEARITLTNVRGSLSKGEIDRMIQDAVKFKAEDERHRRRALAKNDLEDYIYDMKKALKDEGISSMISQKETMNIRGAIVRVLLWLEGNQHAEAEEFERGKKELVKACVPISIAMSLRGDDDDDGMDDYRFKILCDISGDPFYSFNST</sequence>
<dbReference type="Proteomes" id="UP000828941">
    <property type="component" value="Chromosome 3"/>
</dbReference>
<proteinExistence type="predicted"/>
<evidence type="ECO:0000313" key="1">
    <source>
        <dbReference type="EMBL" id="KAI4352385.1"/>
    </source>
</evidence>
<protein>
    <submittedName>
        <fullName evidence="1">Uncharacterized protein</fullName>
    </submittedName>
</protein>
<organism evidence="1 2">
    <name type="scientific">Bauhinia variegata</name>
    <name type="common">Purple orchid tree</name>
    <name type="synonym">Phanera variegata</name>
    <dbReference type="NCBI Taxonomy" id="167791"/>
    <lineage>
        <taxon>Eukaryota</taxon>
        <taxon>Viridiplantae</taxon>
        <taxon>Streptophyta</taxon>
        <taxon>Embryophyta</taxon>
        <taxon>Tracheophyta</taxon>
        <taxon>Spermatophyta</taxon>
        <taxon>Magnoliopsida</taxon>
        <taxon>eudicotyledons</taxon>
        <taxon>Gunneridae</taxon>
        <taxon>Pentapetalae</taxon>
        <taxon>rosids</taxon>
        <taxon>fabids</taxon>
        <taxon>Fabales</taxon>
        <taxon>Fabaceae</taxon>
        <taxon>Cercidoideae</taxon>
        <taxon>Cercideae</taxon>
        <taxon>Bauhiniinae</taxon>
        <taxon>Bauhinia</taxon>
    </lineage>
</organism>
<reference evidence="1 2" key="1">
    <citation type="journal article" date="2022" name="DNA Res.">
        <title>Chromosomal-level genome assembly of the orchid tree Bauhinia variegata (Leguminosae; Cercidoideae) supports the allotetraploid origin hypothesis of Bauhinia.</title>
        <authorList>
            <person name="Zhong Y."/>
            <person name="Chen Y."/>
            <person name="Zheng D."/>
            <person name="Pang J."/>
            <person name="Liu Y."/>
            <person name="Luo S."/>
            <person name="Meng S."/>
            <person name="Qian L."/>
            <person name="Wei D."/>
            <person name="Dai S."/>
            <person name="Zhou R."/>
        </authorList>
    </citation>
    <scope>NUCLEOTIDE SEQUENCE [LARGE SCALE GENOMIC DNA]</scope>
    <source>
        <strain evidence="1">BV-YZ2020</strain>
    </source>
</reference>
<dbReference type="EMBL" id="CM039428">
    <property type="protein sequence ID" value="KAI4352385.1"/>
    <property type="molecule type" value="Genomic_DNA"/>
</dbReference>
<evidence type="ECO:0000313" key="2">
    <source>
        <dbReference type="Proteomes" id="UP000828941"/>
    </source>
</evidence>
<gene>
    <name evidence="1" type="ORF">L6164_006643</name>
</gene>
<comment type="caution">
    <text evidence="1">The sequence shown here is derived from an EMBL/GenBank/DDBJ whole genome shotgun (WGS) entry which is preliminary data.</text>
</comment>
<name>A0ACB9Q0H3_BAUVA</name>